<gene>
    <name evidence="4" type="ORF">HJG60_000658</name>
</gene>
<protein>
    <submittedName>
        <fullName evidence="4">Angiopoietin like 2</fullName>
    </submittedName>
</protein>
<feature type="coiled-coil region" evidence="1">
    <location>
        <begin position="82"/>
        <end position="109"/>
    </location>
</feature>
<organism evidence="4 5">
    <name type="scientific">Phyllostomus discolor</name>
    <name type="common">pale spear-nosed bat</name>
    <dbReference type="NCBI Taxonomy" id="89673"/>
    <lineage>
        <taxon>Eukaryota</taxon>
        <taxon>Metazoa</taxon>
        <taxon>Chordata</taxon>
        <taxon>Craniata</taxon>
        <taxon>Vertebrata</taxon>
        <taxon>Euteleostomi</taxon>
        <taxon>Mammalia</taxon>
        <taxon>Eutheria</taxon>
        <taxon>Laurasiatheria</taxon>
        <taxon>Chiroptera</taxon>
        <taxon>Yangochiroptera</taxon>
        <taxon>Phyllostomidae</taxon>
        <taxon>Phyllostominae</taxon>
        <taxon>Phyllostomus</taxon>
    </lineage>
</organism>
<evidence type="ECO:0000313" key="5">
    <source>
        <dbReference type="Proteomes" id="UP000664940"/>
    </source>
</evidence>
<sequence length="374" mass="41736">MRPLCVTCWWLGLLATLGAAAGQKDGLEGAEEGSPSEFIYLNRYKRAGESPDKCTYTFIVPQQRVTGAICVNSKEPEVLLENRVHKQELELLNNELLKQKRQIETLQQLVEVDGGIVSEVKLLRKESRNMNSRVTQLYMQLLHEIIRKRDNALELSQLENRILNQTADMLQLASKYKDLEHKYQHLATLAHNQSEIIAQLEEHCQRVPAARPMPQPPPATPPQVYQPSPYNRIINQFSTNEIQSDQNLKVLPPPLPTMPTLTNLPSSTDKPSDSLFLKTSLSQKHLCHQTLLHSSFGSFQIFHSAISEPSAFSPLSRALSSLCRPLSPLSPQHALPWGTEGALAASPKLHSPARSQPNSRQPDSGPRPGPGLRA</sequence>
<dbReference type="EMBL" id="JABVXQ010000002">
    <property type="protein sequence ID" value="KAF6122999.1"/>
    <property type="molecule type" value="Genomic_DNA"/>
</dbReference>
<name>A0A834B5M2_9CHIR</name>
<feature type="chain" id="PRO_5032431227" evidence="3">
    <location>
        <begin position="23"/>
        <end position="374"/>
    </location>
</feature>
<evidence type="ECO:0000256" key="2">
    <source>
        <dbReference type="SAM" id="MobiDB-lite"/>
    </source>
</evidence>
<evidence type="ECO:0000256" key="1">
    <source>
        <dbReference type="SAM" id="Coils"/>
    </source>
</evidence>
<feature type="compositionally biased region" description="Pro residues" evidence="2">
    <location>
        <begin position="365"/>
        <end position="374"/>
    </location>
</feature>
<reference evidence="4 5" key="1">
    <citation type="journal article" date="2020" name="Nature">
        <title>Six reference-quality genomes reveal evolution of bat adaptations.</title>
        <authorList>
            <person name="Jebb D."/>
            <person name="Huang Z."/>
            <person name="Pippel M."/>
            <person name="Hughes G.M."/>
            <person name="Lavrichenko K."/>
            <person name="Devanna P."/>
            <person name="Winkler S."/>
            <person name="Jermiin L.S."/>
            <person name="Skirmuntt E.C."/>
            <person name="Katzourakis A."/>
            <person name="Burkitt-Gray L."/>
            <person name="Ray D.A."/>
            <person name="Sullivan K.A.M."/>
            <person name="Roscito J.G."/>
            <person name="Kirilenko B.M."/>
            <person name="Davalos L.M."/>
            <person name="Corthals A.P."/>
            <person name="Power M.L."/>
            <person name="Jones G."/>
            <person name="Ransome R.D."/>
            <person name="Dechmann D.K.N."/>
            <person name="Locatelli A.G."/>
            <person name="Puechmaille S.J."/>
            <person name="Fedrigo O."/>
            <person name="Jarvis E.D."/>
            <person name="Hiller M."/>
            <person name="Vernes S.C."/>
            <person name="Myers E.W."/>
            <person name="Teeling E.C."/>
        </authorList>
    </citation>
    <scope>NUCLEOTIDE SEQUENCE [LARGE SCALE GENOMIC DNA]</scope>
    <source>
        <strain evidence="4">Bat1K_MPI-CBG_1</strain>
    </source>
</reference>
<proteinExistence type="predicted"/>
<feature type="compositionally biased region" description="Polar residues" evidence="2">
    <location>
        <begin position="353"/>
        <end position="362"/>
    </location>
</feature>
<evidence type="ECO:0000313" key="4">
    <source>
        <dbReference type="EMBL" id="KAF6122999.1"/>
    </source>
</evidence>
<dbReference type="AlphaFoldDB" id="A0A834B5M2"/>
<accession>A0A834B5M2</accession>
<feature type="region of interest" description="Disordered" evidence="2">
    <location>
        <begin position="335"/>
        <end position="374"/>
    </location>
</feature>
<evidence type="ECO:0000256" key="3">
    <source>
        <dbReference type="SAM" id="SignalP"/>
    </source>
</evidence>
<feature type="signal peptide" evidence="3">
    <location>
        <begin position="1"/>
        <end position="22"/>
    </location>
</feature>
<comment type="caution">
    <text evidence="4">The sequence shown here is derived from an EMBL/GenBank/DDBJ whole genome shotgun (WGS) entry which is preliminary data.</text>
</comment>
<keyword evidence="3" id="KW-0732">Signal</keyword>
<dbReference type="Proteomes" id="UP000664940">
    <property type="component" value="Unassembled WGS sequence"/>
</dbReference>
<keyword evidence="1" id="KW-0175">Coiled coil</keyword>